<dbReference type="PANTHER" id="PTHR35152">
    <property type="entry name" value="DOMAIN SIGNALLING PROTEIN, PUTATIVE (AFU_ORTHOLOGUE AFUA_5G11310)-RELATED"/>
    <property type="match status" value="1"/>
</dbReference>
<feature type="region of interest" description="Disordered" evidence="1">
    <location>
        <begin position="733"/>
        <end position="789"/>
    </location>
</feature>
<evidence type="ECO:0000313" key="4">
    <source>
        <dbReference type="EMBL" id="KAK8876976.1"/>
    </source>
</evidence>
<feature type="domain" description="MHYT" evidence="3">
    <location>
        <begin position="21"/>
        <end position="221"/>
    </location>
</feature>
<name>A0ABR2JGM2_9PEZI</name>
<dbReference type="InterPro" id="IPR005330">
    <property type="entry name" value="MHYT_dom"/>
</dbReference>
<proteinExistence type="predicted"/>
<feature type="transmembrane region" description="Helical" evidence="2">
    <location>
        <begin position="201"/>
        <end position="223"/>
    </location>
</feature>
<gene>
    <name evidence="4" type="ORF">PGQ11_001922</name>
</gene>
<feature type="compositionally biased region" description="Gly residues" evidence="1">
    <location>
        <begin position="870"/>
        <end position="879"/>
    </location>
</feature>
<feature type="transmembrane region" description="Helical" evidence="2">
    <location>
        <begin position="167"/>
        <end position="189"/>
    </location>
</feature>
<feature type="region of interest" description="Disordered" evidence="1">
    <location>
        <begin position="857"/>
        <end position="879"/>
    </location>
</feature>
<evidence type="ECO:0000256" key="1">
    <source>
        <dbReference type="SAM" id="MobiDB-lite"/>
    </source>
</evidence>
<feature type="compositionally biased region" description="Polar residues" evidence="1">
    <location>
        <begin position="767"/>
        <end position="785"/>
    </location>
</feature>
<dbReference type="Proteomes" id="UP001390339">
    <property type="component" value="Unassembled WGS sequence"/>
</dbReference>
<feature type="region of interest" description="Disordered" evidence="1">
    <location>
        <begin position="808"/>
        <end position="835"/>
    </location>
</feature>
<organism evidence="4 5">
    <name type="scientific">Apiospora arundinis</name>
    <dbReference type="NCBI Taxonomy" id="335852"/>
    <lineage>
        <taxon>Eukaryota</taxon>
        <taxon>Fungi</taxon>
        <taxon>Dikarya</taxon>
        <taxon>Ascomycota</taxon>
        <taxon>Pezizomycotina</taxon>
        <taxon>Sordariomycetes</taxon>
        <taxon>Xylariomycetidae</taxon>
        <taxon>Amphisphaeriales</taxon>
        <taxon>Apiosporaceae</taxon>
        <taxon>Apiospora</taxon>
    </lineage>
</organism>
<accession>A0ABR2JGM2</accession>
<dbReference type="PROSITE" id="PS50924">
    <property type="entry name" value="MHYT"/>
    <property type="match status" value="1"/>
</dbReference>
<evidence type="ECO:0000313" key="5">
    <source>
        <dbReference type="Proteomes" id="UP001390339"/>
    </source>
</evidence>
<feature type="transmembrane region" description="Helical" evidence="2">
    <location>
        <begin position="127"/>
        <end position="147"/>
    </location>
</feature>
<comment type="caution">
    <text evidence="4">The sequence shown here is derived from an EMBL/GenBank/DDBJ whole genome shotgun (WGS) entry which is preliminary data.</text>
</comment>
<keyword evidence="2" id="KW-1133">Transmembrane helix</keyword>
<feature type="transmembrane region" description="Helical" evidence="2">
    <location>
        <begin position="56"/>
        <end position="73"/>
    </location>
</feature>
<protein>
    <submittedName>
        <fullName evidence="4">Signaling protein YkoW</fullName>
    </submittedName>
</protein>
<dbReference type="Pfam" id="PF03707">
    <property type="entry name" value="MHYT"/>
    <property type="match status" value="2"/>
</dbReference>
<dbReference type="EMBL" id="JAPCWZ010000002">
    <property type="protein sequence ID" value="KAK8876976.1"/>
    <property type="molecule type" value="Genomic_DNA"/>
</dbReference>
<keyword evidence="2" id="KW-0812">Transmembrane</keyword>
<sequence length="935" mass="100437">MSTASDDLLTRFTGHAVPVSFDPGFVILSYVVSLIGAGCTLELINRRTSLKGLYNHLLLVGAAVSMGGIAIWSMHYIGNRAIIILHDEPDLQIVYSSGITAASFFLPIFVLLLAFVAVGSTNDEVPWWRVACAGFLSGGAICGMHYLGNASITNYHCEYTLGNVVGASVIAVSASTIALSLFFVFRAAWTNSWPKKTGCMFLLAGAVSGMHWCAAVGTQYSLLDPSAAAKGGGSGGNSRTATTAVVIILSFVAVLIMLSAAVLTARTKRKYAHKAQLVTLAAAVFDRQGRILVSPDGLLPSEKITDAFPQKTHDDVFTTAHPLFHWMYRASRDWSSVSSLLPWMSDHITNLPRSTSSSGRDRGDRSAVKMYEENGQLVGSYVTIFRELFCLAAASLAGKMSEDVANAGTLWDEIFHTGVESRTPAAAAVPVPVPSMFQDLIAKGSSPGGGADDASRLEKGLTAHRHDSYGQGCIMFLVRHVESDSAVAKLEAAGYRFADTHRVVDIIKSSMKIKTRHLEEKLRTMASYTPEEDGLVGPGVHVGVFAIRARMDRFGFDVLVDKQKRKSLPTGQLPYQKLEQWQLNILSQLDGLGLQMLLIRLASAKDYAPREVEFATQLRRAINKLMAHFDDATADSATLSAKVVRLPCAPRGGEKGGGDGSACCSIITLQILLDIGANAESPKHCFIPLQLLKVHQLVLENSPHKAAFSRALHREMAAVISFAPSAPVTVINSQRDRQGSGGGSVSSGSSSTKELCTPTTSKEEQDLPSSGRTSPSSDHQKQQQQHGRKPSLIFGGIMVSQEIAIQIDDNTTVSPDQEGFPTRPRTSHRSSFGRLLERGTAKATSTVKKSKLSTTCTAVRPVPSQPSHDSGGGGGGGGDYTMEMMECNNTTEVGRRATLCDTNVIGMTAAEKKKNDVEETFVDELFAACISQRRT</sequence>
<evidence type="ECO:0000256" key="2">
    <source>
        <dbReference type="SAM" id="Phobius"/>
    </source>
</evidence>
<feature type="transmembrane region" description="Helical" evidence="2">
    <location>
        <begin position="25"/>
        <end position="44"/>
    </location>
</feature>
<feature type="transmembrane region" description="Helical" evidence="2">
    <location>
        <begin position="243"/>
        <end position="265"/>
    </location>
</feature>
<feature type="transmembrane region" description="Helical" evidence="2">
    <location>
        <begin position="93"/>
        <end position="115"/>
    </location>
</feature>
<reference evidence="4 5" key="1">
    <citation type="journal article" date="2024" name="IMA Fungus">
        <title>Apiospora arundinis, a panoply of carbohydrate-active enzymes and secondary metabolites.</title>
        <authorList>
            <person name="Sorensen T."/>
            <person name="Petersen C."/>
            <person name="Muurmann A.T."/>
            <person name="Christiansen J.V."/>
            <person name="Brundto M.L."/>
            <person name="Overgaard C.K."/>
            <person name="Boysen A.T."/>
            <person name="Wollenberg R.D."/>
            <person name="Larsen T.O."/>
            <person name="Sorensen J.L."/>
            <person name="Nielsen K.L."/>
            <person name="Sondergaard T.E."/>
        </authorList>
    </citation>
    <scope>NUCLEOTIDE SEQUENCE [LARGE SCALE GENOMIC DNA]</scope>
    <source>
        <strain evidence="4 5">AAU 773</strain>
    </source>
</reference>
<evidence type="ECO:0000259" key="3">
    <source>
        <dbReference type="PROSITE" id="PS50924"/>
    </source>
</evidence>
<keyword evidence="2" id="KW-0472">Membrane</keyword>
<dbReference type="PANTHER" id="PTHR35152:SF1">
    <property type="entry name" value="DOMAIN SIGNALLING PROTEIN, PUTATIVE (AFU_ORTHOLOGUE AFUA_5G11310)-RELATED"/>
    <property type="match status" value="1"/>
</dbReference>
<keyword evidence="5" id="KW-1185">Reference proteome</keyword>